<feature type="region of interest" description="Disordered" evidence="1">
    <location>
        <begin position="211"/>
        <end position="236"/>
    </location>
</feature>
<dbReference type="EMBL" id="CAXAMN010011170">
    <property type="protein sequence ID" value="CAK9034565.1"/>
    <property type="molecule type" value="Genomic_DNA"/>
</dbReference>
<evidence type="ECO:0000313" key="3">
    <source>
        <dbReference type="Proteomes" id="UP001642484"/>
    </source>
</evidence>
<sequence length="1184" mass="133851">MLRRDAGVFIRDPQKVYHQLCKGLNDKHLTLPELCKVSTGSDLAHELGLSGKSLESYPESFLGNFEKQNKKKYEDLLGEESLELQAFCVNQNPDYVSKLKKTGLLPTFTKSDKVIWLPGLKRHLLALEKYAGHGFGVTESLAALNKTPVFNVAALSNPHPMLGNGQHIGVSALVLAAALFSVQLWEDPEPRKPLTLETALSEREQVPEDVGAAGLEKCKDGETKKKNKRKSAEVPEDVGAGGLQKCKELLQAEFPQLQILPDRVIYQFDQHKRVCVVPKGHTLREAASSMSAYVSRMAKLKQKLDNGSRQKLREMCKVSQLKQAGANEELKSRLVVKELEGTIDKIDTEVANTLIPEARNEQGFPEDAARKTHERKEVEVFGGQILEDGLQTRQSWLDIRDRFQNFVSPAEKDILIVLNHLKLRMRMLGKSNDCLQHAGEVRRFFPDIKVEEDGASFSHSGAAIKVAIPAEDPFNEPSDPSKMSKEEVKKMFPDVKVFKVTCKIDVHGFLKTFRNDGASLYDTARLANNYVRAAKCFWNTMQLKRLLQKKVTRKSKLCPQMVVKLVALVLGQLILALVTLDRLRGQHCGEDRRSQRMGRKWKTKQQRNFFAAIDQGPEIKDAEQTVIETMLQATDGVIPLAAAVKMAQGYQEVVNDQVCVLMAGVDKVMLESCSKLTDTQEQVRTVNDFIQQLMAKPTLLTTPEISVFDVGQSLGWTAEEAQSEMLAALAVEIAAGEGMDISSGVERGRAKSKNRSPRLTIFQKLEIVNYATALVEENKQKLVVKRRRKNGARPETRKFSVRGVNLQRLCEQRFPMMKGIKICQMLYQSESQSWKSLSVQQQKKYFQLPDSLKVALGQKHTVRGWKALGYDELTEVVKGSNKVNRWAVPAPVLQDRVVTARRLAREYNAGIEEAQQKAREHNEKSINDFRAVGVVKGKFLKSSLLPVPEPCPEDLNLRWVRRFMAAFKWRRVARNTSGQYLEWDDPRLQAARNGVAAKIATGTHRFLILNLDQVWRQALRFNKKLWMKEVQRPLGICKPDNFLQQKAIDEWNQQYVGECYIFRSVDLGIVSWDLWYWSIKMDEGQIVALPSLVARAVENLICGHRRDRKILFTNQPNGWKQKLEKVNGRILSFVVDLKQGALATAHYLKRSVAMQDGQLQFLGKGLGFEILRIAFKLHEGETGP</sequence>
<organism evidence="2 3">
    <name type="scientific">Durusdinium trenchii</name>
    <dbReference type="NCBI Taxonomy" id="1381693"/>
    <lineage>
        <taxon>Eukaryota</taxon>
        <taxon>Sar</taxon>
        <taxon>Alveolata</taxon>
        <taxon>Dinophyceae</taxon>
        <taxon>Suessiales</taxon>
        <taxon>Symbiodiniaceae</taxon>
        <taxon>Durusdinium</taxon>
    </lineage>
</organism>
<evidence type="ECO:0000313" key="2">
    <source>
        <dbReference type="EMBL" id="CAK9034565.1"/>
    </source>
</evidence>
<gene>
    <name evidence="2" type="ORF">CCMP2556_LOCUS19554</name>
</gene>
<keyword evidence="3" id="KW-1185">Reference proteome</keyword>
<accession>A0ABP0L882</accession>
<name>A0ABP0L882_9DINO</name>
<comment type="caution">
    <text evidence="2">The sequence shown here is derived from an EMBL/GenBank/DDBJ whole genome shotgun (WGS) entry which is preliminary data.</text>
</comment>
<proteinExistence type="predicted"/>
<dbReference type="Proteomes" id="UP001642484">
    <property type="component" value="Unassembled WGS sequence"/>
</dbReference>
<evidence type="ECO:0000256" key="1">
    <source>
        <dbReference type="SAM" id="MobiDB-lite"/>
    </source>
</evidence>
<reference evidence="2 3" key="1">
    <citation type="submission" date="2024-02" db="EMBL/GenBank/DDBJ databases">
        <authorList>
            <person name="Chen Y."/>
            <person name="Shah S."/>
            <person name="Dougan E. K."/>
            <person name="Thang M."/>
            <person name="Chan C."/>
        </authorList>
    </citation>
    <scope>NUCLEOTIDE SEQUENCE [LARGE SCALE GENOMIC DNA]</scope>
</reference>
<feature type="non-terminal residue" evidence="2">
    <location>
        <position position="1184"/>
    </location>
</feature>
<protein>
    <submittedName>
        <fullName evidence="2">Uncharacterized protein</fullName>
    </submittedName>
</protein>